<evidence type="ECO:0000313" key="7">
    <source>
        <dbReference type="Proteomes" id="UP001597534"/>
    </source>
</evidence>
<dbReference type="InterPro" id="IPR036890">
    <property type="entry name" value="HATPase_C_sf"/>
</dbReference>
<name>A0ABW5YKE0_9FLAO</name>
<evidence type="ECO:0000256" key="4">
    <source>
        <dbReference type="SAM" id="Phobius"/>
    </source>
</evidence>
<organism evidence="6 7">
    <name type="scientific">Flavobacterium chuncheonense</name>
    <dbReference type="NCBI Taxonomy" id="2026653"/>
    <lineage>
        <taxon>Bacteria</taxon>
        <taxon>Pseudomonadati</taxon>
        <taxon>Bacteroidota</taxon>
        <taxon>Flavobacteriia</taxon>
        <taxon>Flavobacteriales</taxon>
        <taxon>Flavobacteriaceae</taxon>
        <taxon>Flavobacterium</taxon>
    </lineage>
</organism>
<dbReference type="InterPro" id="IPR011990">
    <property type="entry name" value="TPR-like_helical_dom_sf"/>
</dbReference>
<comment type="caution">
    <text evidence="6">The sequence shown here is derived from an EMBL/GenBank/DDBJ whole genome shotgun (WGS) entry which is preliminary data.</text>
</comment>
<dbReference type="SUPFAM" id="SSF48452">
    <property type="entry name" value="TPR-like"/>
    <property type="match status" value="2"/>
</dbReference>
<evidence type="ECO:0000256" key="3">
    <source>
        <dbReference type="ARBA" id="ARBA00023012"/>
    </source>
</evidence>
<dbReference type="Gene3D" id="3.30.565.10">
    <property type="entry name" value="Histidine kinase-like ATPase, C-terminal domain"/>
    <property type="match status" value="1"/>
</dbReference>
<dbReference type="Gene3D" id="1.25.40.10">
    <property type="entry name" value="Tetratricopeptide repeat domain"/>
    <property type="match status" value="1"/>
</dbReference>
<evidence type="ECO:0008006" key="8">
    <source>
        <dbReference type="Google" id="ProtNLM"/>
    </source>
</evidence>
<dbReference type="EMBL" id="JBHUPC010000010">
    <property type="protein sequence ID" value="MFD2890874.1"/>
    <property type="molecule type" value="Genomic_DNA"/>
</dbReference>
<evidence type="ECO:0000256" key="2">
    <source>
        <dbReference type="ARBA" id="ARBA00022777"/>
    </source>
</evidence>
<dbReference type="InterPro" id="IPR050482">
    <property type="entry name" value="Sensor_HK_TwoCompSys"/>
</dbReference>
<feature type="signal peptide" evidence="5">
    <location>
        <begin position="1"/>
        <end position="23"/>
    </location>
</feature>
<keyword evidence="5" id="KW-0732">Signal</keyword>
<evidence type="ECO:0000256" key="1">
    <source>
        <dbReference type="ARBA" id="ARBA00022679"/>
    </source>
</evidence>
<dbReference type="Proteomes" id="UP001597534">
    <property type="component" value="Unassembled WGS sequence"/>
</dbReference>
<feature type="chain" id="PRO_5046991714" description="ATP-binding protein" evidence="5">
    <location>
        <begin position="24"/>
        <end position="543"/>
    </location>
</feature>
<keyword evidence="1" id="KW-0808">Transferase</keyword>
<dbReference type="PANTHER" id="PTHR24421:SF60">
    <property type="entry name" value="SENSOR HISTIDINE KINASE COMP"/>
    <property type="match status" value="1"/>
</dbReference>
<feature type="transmembrane region" description="Helical" evidence="4">
    <location>
        <begin position="324"/>
        <end position="341"/>
    </location>
</feature>
<keyword evidence="7" id="KW-1185">Reference proteome</keyword>
<keyword evidence="2" id="KW-0418">Kinase</keyword>
<accession>A0ABW5YKE0</accession>
<evidence type="ECO:0000256" key="5">
    <source>
        <dbReference type="SAM" id="SignalP"/>
    </source>
</evidence>
<keyword evidence="4" id="KW-0472">Membrane</keyword>
<gene>
    <name evidence="6" type="ORF">ACFS5J_02480</name>
</gene>
<evidence type="ECO:0000313" key="6">
    <source>
        <dbReference type="EMBL" id="MFD2890874.1"/>
    </source>
</evidence>
<protein>
    <recommendedName>
        <fullName evidence="8">ATP-binding protein</fullName>
    </recommendedName>
</protein>
<reference evidence="7" key="1">
    <citation type="journal article" date="2019" name="Int. J. Syst. Evol. Microbiol.">
        <title>The Global Catalogue of Microorganisms (GCM) 10K type strain sequencing project: providing services to taxonomists for standard genome sequencing and annotation.</title>
        <authorList>
            <consortium name="The Broad Institute Genomics Platform"/>
            <consortium name="The Broad Institute Genome Sequencing Center for Infectious Disease"/>
            <person name="Wu L."/>
            <person name="Ma J."/>
        </authorList>
    </citation>
    <scope>NUCLEOTIDE SEQUENCE [LARGE SCALE GENOMIC DNA]</scope>
    <source>
        <strain evidence="7">KCTC 22671</strain>
    </source>
</reference>
<dbReference type="PANTHER" id="PTHR24421">
    <property type="entry name" value="NITRATE/NITRITE SENSOR PROTEIN NARX-RELATED"/>
    <property type="match status" value="1"/>
</dbReference>
<dbReference type="PROSITE" id="PS51257">
    <property type="entry name" value="PROKAR_LIPOPROTEIN"/>
    <property type="match status" value="1"/>
</dbReference>
<keyword evidence="4" id="KW-1133">Transmembrane helix</keyword>
<keyword evidence="3" id="KW-0902">Two-component regulatory system</keyword>
<dbReference type="SUPFAM" id="SSF55874">
    <property type="entry name" value="ATPase domain of HSP90 chaperone/DNA topoisomerase II/histidine kinase"/>
    <property type="match status" value="1"/>
</dbReference>
<dbReference type="RefSeq" id="WP_379810386.1">
    <property type="nucleotide sequence ID" value="NZ_JBHUPC010000010.1"/>
</dbReference>
<proteinExistence type="predicted"/>
<sequence length="543" mass="62849">MKNKHFYSSILVILFLLFTACNKDESEVESEEKYDKTINKVKNFETEHKLNEAFHCLANYINDKSTPLHYLNKAKLELARLYQMQGDFIEGENLLIDVLNSNTDESLEPHIHNILGIIYKEQKQFDKSLEHYLIAKNKSEQDLHKAIIQNNIGVVYLEKGENDNAIKSLKPLINNEELMQFPFYHVKAIDNLGFALIDSLPNVADSLLQKSYNIRDSINDEYGKISSTIHISKLYALKSDTLSSIKYANEAYQIATVSNSPDDRIEALDLLIRFDNKKNWYPLLYKVNDSINTIRQNHKYQFAKIKYDNTKALEQVEKQKNQKYILAIILVFLFVTGYLTFKMYKLKAKREQLQAIYNTETQISKKVHDELANDIFQALSYVEIKDDSEEGFKNTLLDKLDNIYQKSRSISRENNTIDTSENYIDELDNLIAGFNTSTTNIITKGIKQINWNKLKKEKKIAVYRCIQELLVNMKKHSNASLVLISFENNLNEIKITYKDNGIGITDLKIKNGLSNMENRIENVSGKCIFESDNGFKALINIPF</sequence>
<keyword evidence="4" id="KW-0812">Transmembrane</keyword>